<sequence length="455" mass="49621">MAYEPTIWKNREVEKPRTFTLQDNGDGTTTLMPAEGQINEPGTPIMAANMNKIEEQLVKSDQQASNSWQKGVYNDVDISNLGTYSVSKVFHVTAEDWQSEVNVERLIVGISVSHFSGLIKVTYATAAGHSTVRGGAEVVYNIAKHTDTLYYNQMDIISISPTFAKSYKIGDIVHGPNGIDISLSKAPTARNPLTVKVEMIGTYSIFGDLKSAGTRIWDSGSPTGDGYPWLPQSSGFVTKQGDNTITGLLVTKEDVVIEGALRSLLFRTNNKQHSAHVRFNASDTADYGFEFLRNGKVAMSFLQDGRIIVLDTHDNNYFYLDDLKQSVSNGKTAIANAITQMGVVTSPTAEFAVMAANILNLSNIVSGAGTITSTQSQTMFVVSGLSFKPRAIIFRSRGGNIQAWGLYNSTWTTSEFITIMGNTNNGNVFSVFAGGFDVKVAYPLGTGQFDWWAIK</sequence>
<comment type="caution">
    <text evidence="1">The sequence shown here is derived from an EMBL/GenBank/DDBJ whole genome shotgun (WGS) entry which is preliminary data.</text>
</comment>
<organism evidence="1 2">
    <name type="scientific">Lysinibacillus piscis</name>
    <dbReference type="NCBI Taxonomy" id="2518931"/>
    <lineage>
        <taxon>Bacteria</taxon>
        <taxon>Bacillati</taxon>
        <taxon>Bacillota</taxon>
        <taxon>Bacilli</taxon>
        <taxon>Bacillales</taxon>
        <taxon>Bacillaceae</taxon>
        <taxon>Lysinibacillus</taxon>
    </lineage>
</organism>
<evidence type="ECO:0000313" key="2">
    <source>
        <dbReference type="Proteomes" id="UP001065593"/>
    </source>
</evidence>
<proteinExistence type="predicted"/>
<protein>
    <recommendedName>
        <fullName evidence="3">Phage tail protein</fullName>
    </recommendedName>
</protein>
<dbReference type="Proteomes" id="UP001065593">
    <property type="component" value="Unassembled WGS sequence"/>
</dbReference>
<dbReference type="RefSeq" id="WP_264988470.1">
    <property type="nucleotide sequence ID" value="NZ_BRZA01000002.1"/>
</dbReference>
<reference evidence="1" key="1">
    <citation type="submission" date="2022-08" db="EMBL/GenBank/DDBJ databases">
        <title>Draft genome sequence of Lysinibacillus sp. strain KH24.</title>
        <authorList>
            <person name="Kanbe H."/>
            <person name="Itoh H."/>
        </authorList>
    </citation>
    <scope>NUCLEOTIDE SEQUENCE</scope>
    <source>
        <strain evidence="1">KH24</strain>
    </source>
</reference>
<dbReference type="EMBL" id="BRZA01000002">
    <property type="protein sequence ID" value="GLC88709.1"/>
    <property type="molecule type" value="Genomic_DNA"/>
</dbReference>
<evidence type="ECO:0008006" key="3">
    <source>
        <dbReference type="Google" id="ProtNLM"/>
    </source>
</evidence>
<gene>
    <name evidence="1" type="ORF">LYSBPC_18360</name>
</gene>
<keyword evidence="2" id="KW-1185">Reference proteome</keyword>
<evidence type="ECO:0000313" key="1">
    <source>
        <dbReference type="EMBL" id="GLC88709.1"/>
    </source>
</evidence>
<accession>A0ABQ5NK91</accession>
<name>A0ABQ5NK91_9BACI</name>